<gene>
    <name evidence="2" type="ORF">P3X46_008981</name>
</gene>
<comment type="caution">
    <text evidence="2">The sequence shown here is derived from an EMBL/GenBank/DDBJ whole genome shotgun (WGS) entry which is preliminary data.</text>
</comment>
<keyword evidence="1" id="KW-1133">Transmembrane helix</keyword>
<feature type="transmembrane region" description="Helical" evidence="1">
    <location>
        <begin position="87"/>
        <end position="107"/>
    </location>
</feature>
<dbReference type="PANTHER" id="PTHR35218:SF9">
    <property type="entry name" value="ENDONUCLEASE_EXONUCLEASE_PHOSPHATASE DOMAIN-CONTAINING PROTEIN"/>
    <property type="match status" value="1"/>
</dbReference>
<dbReference type="EMBL" id="JARPOI010000005">
    <property type="protein sequence ID" value="KAJ9180773.1"/>
    <property type="molecule type" value="Genomic_DNA"/>
</dbReference>
<organism evidence="2 3">
    <name type="scientific">Hevea brasiliensis</name>
    <name type="common">Para rubber tree</name>
    <name type="synonym">Siphonia brasiliensis</name>
    <dbReference type="NCBI Taxonomy" id="3981"/>
    <lineage>
        <taxon>Eukaryota</taxon>
        <taxon>Viridiplantae</taxon>
        <taxon>Streptophyta</taxon>
        <taxon>Embryophyta</taxon>
        <taxon>Tracheophyta</taxon>
        <taxon>Spermatophyta</taxon>
        <taxon>Magnoliopsida</taxon>
        <taxon>eudicotyledons</taxon>
        <taxon>Gunneridae</taxon>
        <taxon>Pentapetalae</taxon>
        <taxon>rosids</taxon>
        <taxon>fabids</taxon>
        <taxon>Malpighiales</taxon>
        <taxon>Euphorbiaceae</taxon>
        <taxon>Crotonoideae</taxon>
        <taxon>Micrandreae</taxon>
        <taxon>Hevea</taxon>
    </lineage>
</organism>
<dbReference type="SUPFAM" id="SSF56219">
    <property type="entry name" value="DNase I-like"/>
    <property type="match status" value="1"/>
</dbReference>
<evidence type="ECO:0008006" key="4">
    <source>
        <dbReference type="Google" id="ProtNLM"/>
    </source>
</evidence>
<evidence type="ECO:0000313" key="2">
    <source>
        <dbReference type="EMBL" id="KAJ9180773.1"/>
    </source>
</evidence>
<name>A0ABQ9MPH2_HEVBR</name>
<protein>
    <recommendedName>
        <fullName evidence="4">Endonuclease/exonuclease/phosphatase domain-containing protein</fullName>
    </recommendedName>
</protein>
<accession>A0ABQ9MPH2</accession>
<reference evidence="2" key="1">
    <citation type="journal article" date="2023" name="Plant Biotechnol. J.">
        <title>Chromosome-level wild Hevea brasiliensis genome provides new tools for genomic-assisted breeding and valuable loci to elevate rubber yield.</title>
        <authorList>
            <person name="Cheng H."/>
            <person name="Song X."/>
            <person name="Hu Y."/>
            <person name="Wu T."/>
            <person name="Yang Q."/>
            <person name="An Z."/>
            <person name="Feng S."/>
            <person name="Deng Z."/>
            <person name="Wu W."/>
            <person name="Zeng X."/>
            <person name="Tu M."/>
            <person name="Wang X."/>
            <person name="Huang H."/>
        </authorList>
    </citation>
    <scope>NUCLEOTIDE SEQUENCE</scope>
    <source>
        <strain evidence="2">MT/VB/25A 57/8</strain>
    </source>
</reference>
<dbReference type="PANTHER" id="PTHR35218">
    <property type="entry name" value="RNASE H DOMAIN-CONTAINING PROTEIN"/>
    <property type="match status" value="1"/>
</dbReference>
<evidence type="ECO:0000313" key="3">
    <source>
        <dbReference type="Proteomes" id="UP001174677"/>
    </source>
</evidence>
<dbReference type="Proteomes" id="UP001174677">
    <property type="component" value="Chromosome 5"/>
</dbReference>
<dbReference type="Gene3D" id="3.60.10.10">
    <property type="entry name" value="Endonuclease/exonuclease/phosphatase"/>
    <property type="match status" value="1"/>
</dbReference>
<dbReference type="InterPro" id="IPR036691">
    <property type="entry name" value="Endo/exonu/phosph_ase_sf"/>
</dbReference>
<feature type="transmembrane region" description="Helical" evidence="1">
    <location>
        <begin position="51"/>
        <end position="72"/>
    </location>
</feature>
<keyword evidence="3" id="KW-1185">Reference proteome</keyword>
<sequence>MSILAWNCQGASSSSFLRSFKLFMQHHKPCLIALFEPCISRLRADRVITSLGFSHSHCIKAMGFSGGIWLLWNDSWRVVPIFNHDQYVHVSVFMGSALLMDCSFIYASPVPNKRWLLWVSMSAKWVQLGDFNAIVSKDKRSGGSFHDFNLLDLGFKGLKFTWKRGKLQERLDKALCNSKWRLSFPKAAGDKDNSLCQSVVIITILYLLVGLFRSCISCLMYIYINSYNMTLGNINHISTWY</sequence>
<keyword evidence="1" id="KW-0812">Transmembrane</keyword>
<evidence type="ECO:0000256" key="1">
    <source>
        <dbReference type="SAM" id="Phobius"/>
    </source>
</evidence>
<keyword evidence="1" id="KW-0472">Membrane</keyword>
<feature type="transmembrane region" description="Helical" evidence="1">
    <location>
        <begin position="199"/>
        <end position="224"/>
    </location>
</feature>
<proteinExistence type="predicted"/>